<dbReference type="EMBL" id="HBIS01002820">
    <property type="protein sequence ID" value="CAE0608699.1"/>
    <property type="molecule type" value="Transcribed_RNA"/>
</dbReference>
<dbReference type="InterPro" id="IPR002016">
    <property type="entry name" value="Haem_peroxidase"/>
</dbReference>
<dbReference type="Gene3D" id="1.10.520.10">
    <property type="match status" value="1"/>
</dbReference>
<dbReference type="PANTHER" id="PTHR31356">
    <property type="entry name" value="THYLAKOID LUMENAL 29 KDA PROTEIN, CHLOROPLASTIC-RELATED"/>
    <property type="match status" value="1"/>
</dbReference>
<evidence type="ECO:0000313" key="4">
    <source>
        <dbReference type="EMBL" id="CAE0608698.1"/>
    </source>
</evidence>
<evidence type="ECO:0000256" key="1">
    <source>
        <dbReference type="ARBA" id="ARBA00023002"/>
    </source>
</evidence>
<dbReference type="EMBL" id="HBIS01002819">
    <property type="protein sequence ID" value="CAE0608698.1"/>
    <property type="molecule type" value="Transcribed_RNA"/>
</dbReference>
<dbReference type="PANTHER" id="PTHR31356:SF34">
    <property type="entry name" value="THYLAKOID LUMENAL 29 KDA PROTEIN, CHLOROPLASTIC"/>
    <property type="match status" value="1"/>
</dbReference>
<dbReference type="GO" id="GO:0034599">
    <property type="term" value="P:cellular response to oxidative stress"/>
    <property type="evidence" value="ECO:0007669"/>
    <property type="project" value="InterPro"/>
</dbReference>
<dbReference type="EMBL" id="HBIS01002821">
    <property type="protein sequence ID" value="CAE0608700.1"/>
    <property type="molecule type" value="Transcribed_RNA"/>
</dbReference>
<dbReference type="InterPro" id="IPR010255">
    <property type="entry name" value="Haem_peroxidase_sf"/>
</dbReference>
<evidence type="ECO:0000259" key="3">
    <source>
        <dbReference type="Pfam" id="PF00141"/>
    </source>
</evidence>
<dbReference type="GO" id="GO:0004601">
    <property type="term" value="F:peroxidase activity"/>
    <property type="evidence" value="ECO:0007669"/>
    <property type="project" value="InterPro"/>
</dbReference>
<protein>
    <recommendedName>
        <fullName evidence="3">Plant heme peroxidase family profile domain-containing protein</fullName>
    </recommendedName>
</protein>
<dbReference type="EMBL" id="HBIS01002823">
    <property type="protein sequence ID" value="CAE0608702.1"/>
    <property type="molecule type" value="Transcribed_RNA"/>
</dbReference>
<evidence type="ECO:0000313" key="6">
    <source>
        <dbReference type="EMBL" id="CAE0608700.1"/>
    </source>
</evidence>
<dbReference type="GO" id="GO:0042744">
    <property type="term" value="P:hydrogen peroxide catabolic process"/>
    <property type="evidence" value="ECO:0007669"/>
    <property type="project" value="TreeGrafter"/>
</dbReference>
<evidence type="ECO:0000313" key="5">
    <source>
        <dbReference type="EMBL" id="CAE0608699.1"/>
    </source>
</evidence>
<gene>
    <name evidence="4" type="ORF">PSAL00342_LOCUS2517</name>
    <name evidence="5" type="ORF">PSAL00342_LOCUS2518</name>
    <name evidence="6" type="ORF">PSAL00342_LOCUS2519</name>
    <name evidence="7" type="ORF">PSAL00342_LOCUS2521</name>
</gene>
<dbReference type="GO" id="GO:0020037">
    <property type="term" value="F:heme binding"/>
    <property type="evidence" value="ECO:0007669"/>
    <property type="project" value="InterPro"/>
</dbReference>
<keyword evidence="1" id="KW-0560">Oxidoreductase</keyword>
<name>A0A6U9QDW8_9CHLO</name>
<sequence>MEPRVRPTSTRAWSKVRISRRTAGWSAFLAWTGSERKGMAQPKGGPYYQDGRAVGKVEEGAKADYGKEIDPADRMNMRKQIVTLVREKVMEHVEPDGRHPQLLRLAAADATTYRFGAPKNIGGPAGGANGSVAVFEEERNQLVEAGLGDVIQQLVKAKEDVDRTWKEQAQRNQALQTPTDISWADMIALAAQTGVIEAWNKTNGGDAKRMDEPFTTRQGRIDRRGIEPYQRMPGWVLSPTPANATAARDWLHGNGFSDAQAAALIAELCGGLDAGMETLQGDPVLAKKAMAFQKNQGAYRKAFQEGFVRMTSLGSSFDPYAYLYDLK</sequence>
<evidence type="ECO:0000313" key="7">
    <source>
        <dbReference type="EMBL" id="CAE0608702.1"/>
    </source>
</evidence>
<organism evidence="5">
    <name type="scientific">Picocystis salinarum</name>
    <dbReference type="NCBI Taxonomy" id="88271"/>
    <lineage>
        <taxon>Eukaryota</taxon>
        <taxon>Viridiplantae</taxon>
        <taxon>Chlorophyta</taxon>
        <taxon>Picocystophyceae</taxon>
        <taxon>Picocystales</taxon>
        <taxon>Picocystaceae</taxon>
        <taxon>Picocystis</taxon>
    </lineage>
</organism>
<accession>A0A6U9QDW8</accession>
<dbReference type="AlphaFoldDB" id="A0A6U9QDW8"/>
<dbReference type="Pfam" id="PF00141">
    <property type="entry name" value="peroxidase"/>
    <property type="match status" value="1"/>
</dbReference>
<reference evidence="5" key="1">
    <citation type="submission" date="2021-01" db="EMBL/GenBank/DDBJ databases">
        <authorList>
            <person name="Corre E."/>
            <person name="Pelletier E."/>
            <person name="Niang G."/>
            <person name="Scheremetjew M."/>
            <person name="Finn R."/>
            <person name="Kale V."/>
            <person name="Holt S."/>
            <person name="Cochrane G."/>
            <person name="Meng A."/>
            <person name="Brown T."/>
            <person name="Cohen L."/>
        </authorList>
    </citation>
    <scope>NUCLEOTIDE SEQUENCE</scope>
    <source>
        <strain evidence="5">CCMP1897</strain>
    </source>
</reference>
<feature type="domain" description="Plant heme peroxidase family profile" evidence="3">
    <location>
        <begin position="86"/>
        <end position="265"/>
    </location>
</feature>
<evidence type="ECO:0000256" key="2">
    <source>
        <dbReference type="RuleBase" id="RU004241"/>
    </source>
</evidence>
<comment type="similarity">
    <text evidence="2">Belongs to the peroxidase family.</text>
</comment>
<dbReference type="GO" id="GO:0000302">
    <property type="term" value="P:response to reactive oxygen species"/>
    <property type="evidence" value="ECO:0007669"/>
    <property type="project" value="TreeGrafter"/>
</dbReference>
<proteinExistence type="inferred from homology"/>
<dbReference type="InterPro" id="IPR044831">
    <property type="entry name" value="Ccp1-like"/>
</dbReference>
<dbReference type="SUPFAM" id="SSF48113">
    <property type="entry name" value="Heme-dependent peroxidases"/>
    <property type="match status" value="1"/>
</dbReference>